<protein>
    <recommendedName>
        <fullName evidence="6">DBF4-type domain-containing protein</fullName>
    </recommendedName>
</protein>
<dbReference type="OrthoDB" id="21380at2759"/>
<dbReference type="Pfam" id="PF08630">
    <property type="entry name" value="Dfp1_Him1_M"/>
    <property type="match status" value="1"/>
</dbReference>
<gene>
    <name evidence="7" type="ORF">M378DRAFT_158105</name>
</gene>
<dbReference type="GO" id="GO:0003676">
    <property type="term" value="F:nucleic acid binding"/>
    <property type="evidence" value="ECO:0007669"/>
    <property type="project" value="InterPro"/>
</dbReference>
<dbReference type="GO" id="GO:0031431">
    <property type="term" value="C:Dbf4-dependent protein kinase complex"/>
    <property type="evidence" value="ECO:0007669"/>
    <property type="project" value="TreeGrafter"/>
</dbReference>
<dbReference type="GO" id="GO:1901987">
    <property type="term" value="P:regulation of cell cycle phase transition"/>
    <property type="evidence" value="ECO:0007669"/>
    <property type="project" value="TreeGrafter"/>
</dbReference>
<dbReference type="PANTHER" id="PTHR15375">
    <property type="entry name" value="ACTIVATOR OF S-PHASE KINASE-RELATED"/>
    <property type="match status" value="1"/>
</dbReference>
<dbReference type="InParanoid" id="A0A0C2TP22"/>
<organism evidence="7 8">
    <name type="scientific">Amanita muscaria (strain Koide BX008)</name>
    <dbReference type="NCBI Taxonomy" id="946122"/>
    <lineage>
        <taxon>Eukaryota</taxon>
        <taxon>Fungi</taxon>
        <taxon>Dikarya</taxon>
        <taxon>Basidiomycota</taxon>
        <taxon>Agaricomycotina</taxon>
        <taxon>Agaricomycetes</taxon>
        <taxon>Agaricomycetidae</taxon>
        <taxon>Agaricales</taxon>
        <taxon>Pluteineae</taxon>
        <taxon>Amanitaceae</taxon>
        <taxon>Amanita</taxon>
    </lineage>
</organism>
<feature type="domain" description="DBF4-type" evidence="6">
    <location>
        <begin position="494"/>
        <end position="543"/>
    </location>
</feature>
<dbReference type="InterPro" id="IPR006572">
    <property type="entry name" value="Znf_DBF"/>
</dbReference>
<feature type="region of interest" description="Disordered" evidence="5">
    <location>
        <begin position="1"/>
        <end position="46"/>
    </location>
</feature>
<name>A0A0C2TP22_AMAMK</name>
<dbReference type="Proteomes" id="UP000054549">
    <property type="component" value="Unassembled WGS sequence"/>
</dbReference>
<dbReference type="InterPro" id="IPR038545">
    <property type="entry name" value="Znf_DBF_sf"/>
</dbReference>
<dbReference type="Pfam" id="PF22437">
    <property type="entry name" value="DBF4_BRCT"/>
    <property type="match status" value="1"/>
</dbReference>
<dbReference type="AlphaFoldDB" id="A0A0C2TP22"/>
<dbReference type="InterPro" id="IPR036420">
    <property type="entry name" value="BRCT_dom_sf"/>
</dbReference>
<keyword evidence="2 4" id="KW-0863">Zinc-finger</keyword>
<keyword evidence="8" id="KW-1185">Reference proteome</keyword>
<dbReference type="PROSITE" id="PS51265">
    <property type="entry name" value="ZF_DBF4"/>
    <property type="match status" value="1"/>
</dbReference>
<dbReference type="GO" id="GO:0010571">
    <property type="term" value="P:positive regulation of nuclear cell cycle DNA replication"/>
    <property type="evidence" value="ECO:0007669"/>
    <property type="project" value="TreeGrafter"/>
</dbReference>
<accession>A0A0C2TP22</accession>
<dbReference type="GO" id="GO:0043539">
    <property type="term" value="F:protein serine/threonine kinase activator activity"/>
    <property type="evidence" value="ECO:0007669"/>
    <property type="project" value="TreeGrafter"/>
</dbReference>
<dbReference type="HOGENOM" id="CLU_017715_1_0_1"/>
<dbReference type="GO" id="GO:0008270">
    <property type="term" value="F:zinc ion binding"/>
    <property type="evidence" value="ECO:0007669"/>
    <property type="project" value="UniProtKB-KW"/>
</dbReference>
<evidence type="ECO:0000313" key="7">
    <source>
        <dbReference type="EMBL" id="KIL68949.1"/>
    </source>
</evidence>
<evidence type="ECO:0000256" key="5">
    <source>
        <dbReference type="SAM" id="MobiDB-lite"/>
    </source>
</evidence>
<evidence type="ECO:0000256" key="1">
    <source>
        <dbReference type="ARBA" id="ARBA00022723"/>
    </source>
</evidence>
<reference evidence="7 8" key="1">
    <citation type="submission" date="2014-04" db="EMBL/GenBank/DDBJ databases">
        <title>Evolutionary Origins and Diversification of the Mycorrhizal Mutualists.</title>
        <authorList>
            <consortium name="DOE Joint Genome Institute"/>
            <consortium name="Mycorrhizal Genomics Consortium"/>
            <person name="Kohler A."/>
            <person name="Kuo A."/>
            <person name="Nagy L.G."/>
            <person name="Floudas D."/>
            <person name="Copeland A."/>
            <person name="Barry K.W."/>
            <person name="Cichocki N."/>
            <person name="Veneault-Fourrey C."/>
            <person name="LaButti K."/>
            <person name="Lindquist E.A."/>
            <person name="Lipzen A."/>
            <person name="Lundell T."/>
            <person name="Morin E."/>
            <person name="Murat C."/>
            <person name="Riley R."/>
            <person name="Ohm R."/>
            <person name="Sun H."/>
            <person name="Tunlid A."/>
            <person name="Henrissat B."/>
            <person name="Grigoriev I.V."/>
            <person name="Hibbett D.S."/>
            <person name="Martin F."/>
        </authorList>
    </citation>
    <scope>NUCLEOTIDE SEQUENCE [LARGE SCALE GENOMIC DNA]</scope>
    <source>
        <strain evidence="7 8">Koide BX008</strain>
    </source>
</reference>
<evidence type="ECO:0000256" key="2">
    <source>
        <dbReference type="ARBA" id="ARBA00022771"/>
    </source>
</evidence>
<dbReference type="PANTHER" id="PTHR15375:SF26">
    <property type="entry name" value="PROTEIN CHIFFON"/>
    <property type="match status" value="1"/>
</dbReference>
<dbReference type="Pfam" id="PF07535">
    <property type="entry name" value="zf-DBF"/>
    <property type="match status" value="1"/>
</dbReference>
<dbReference type="InterPro" id="IPR013939">
    <property type="entry name" value="Regulatory_Dfp1/Him1"/>
</dbReference>
<dbReference type="Gene3D" id="3.40.50.10190">
    <property type="entry name" value="BRCT domain"/>
    <property type="match status" value="1"/>
</dbReference>
<feature type="region of interest" description="Disordered" evidence="5">
    <location>
        <begin position="130"/>
        <end position="168"/>
    </location>
</feature>
<evidence type="ECO:0000313" key="8">
    <source>
        <dbReference type="Proteomes" id="UP000054549"/>
    </source>
</evidence>
<dbReference type="FunCoup" id="A0A0C2TP22">
    <property type="interactions" value="101"/>
</dbReference>
<proteinExistence type="predicted"/>
<sequence length="576" mass="64770">MATSLRRPLAHRLPQPLPRSPGSKRSRSPDPEEHPVPSSKRSRTVSAVALVNDNDKSTRQAMRERKLAEKEQQKAEFRDKYRRAFPSWTFYFDLDHVDPDRAAAPSFEARIQELGGAIEDFFSNQITHLITNQSPQEANKENFPRSRTLSTKPGGGLKSPVKSKGRTPNDSLAMLGYDLVSKAESFGMKIWTTSKLDSVLNRCLDVPDNLSTNRASLASQSTNNSQRSLTRLLQSERIHGTSERDPMQRRHDFHYFSKSSYFVLVEDLRQELATVAAHEYEISSKSRDGKTPWPILYCHPCARGPFIPFDDKEEKRWERQQKAENDKQVVRQERRNKVIRVQALRKTAEIHARGSRDLRRSISLGNLQRLTSYGAGPQETCLDADVLESNNASGYLPSGVGATYAAASGNSVSITSTTGATSTAGYPLRNAQLPSALSGRMKQQILTSRRICGLAEKGQSGGKDKLMGPPEKVPQVVLRKSKSTNTLRLPKRNEGSKPGYCESCRVKFEDFRSHIVSRKHQKFAMDDANYLQLDCVLARVQRRTLQQLQGEHQQLRGKCQYTCDSESQATGDSYLQ</sequence>
<dbReference type="SMART" id="SM00586">
    <property type="entry name" value="ZnF_DBF"/>
    <property type="match status" value="1"/>
</dbReference>
<evidence type="ECO:0000256" key="3">
    <source>
        <dbReference type="ARBA" id="ARBA00022833"/>
    </source>
</evidence>
<dbReference type="FunFam" id="6.10.250.3410:FF:000001">
    <property type="entry name" value="Protein DBF4 homolog A"/>
    <property type="match status" value="1"/>
</dbReference>
<dbReference type="STRING" id="946122.A0A0C2TP22"/>
<keyword evidence="1" id="KW-0479">Metal-binding</keyword>
<dbReference type="Gene3D" id="6.10.250.3410">
    <property type="entry name" value="DBF zinc finger"/>
    <property type="match status" value="1"/>
</dbReference>
<dbReference type="InterPro" id="IPR051590">
    <property type="entry name" value="Replication_Regulatory_Kinase"/>
</dbReference>
<keyword evidence="3" id="KW-0862">Zinc</keyword>
<dbReference type="EMBL" id="KN818227">
    <property type="protein sequence ID" value="KIL68949.1"/>
    <property type="molecule type" value="Genomic_DNA"/>
</dbReference>
<evidence type="ECO:0000256" key="4">
    <source>
        <dbReference type="PROSITE-ProRule" id="PRU00600"/>
    </source>
</evidence>
<dbReference type="InterPro" id="IPR055116">
    <property type="entry name" value="DBF4_BRCT"/>
</dbReference>
<evidence type="ECO:0000259" key="6">
    <source>
        <dbReference type="PROSITE" id="PS51265"/>
    </source>
</evidence>